<name>A0ABQ9RSR6_9PEZI</name>
<organism evidence="2 3">
    <name type="scientific">Colletotrichum tamarilloi</name>
    <dbReference type="NCBI Taxonomy" id="1209934"/>
    <lineage>
        <taxon>Eukaryota</taxon>
        <taxon>Fungi</taxon>
        <taxon>Dikarya</taxon>
        <taxon>Ascomycota</taxon>
        <taxon>Pezizomycotina</taxon>
        <taxon>Sordariomycetes</taxon>
        <taxon>Hypocreomycetidae</taxon>
        <taxon>Glomerellales</taxon>
        <taxon>Glomerellaceae</taxon>
        <taxon>Colletotrichum</taxon>
        <taxon>Colletotrichum acutatum species complex</taxon>
    </lineage>
</organism>
<comment type="caution">
    <text evidence="2">The sequence shown here is derived from an EMBL/GenBank/DDBJ whole genome shotgun (WGS) entry which is preliminary data.</text>
</comment>
<reference evidence="2 3" key="1">
    <citation type="submission" date="2016-10" db="EMBL/GenBank/DDBJ databases">
        <title>The genome sequence of Colletotrichum fioriniae PJ7.</title>
        <authorList>
            <person name="Baroncelli R."/>
        </authorList>
    </citation>
    <scope>NUCLEOTIDE SEQUENCE [LARGE SCALE GENOMIC DNA]</scope>
    <source>
        <strain evidence="2 3">Tom-12</strain>
    </source>
</reference>
<sequence>MPAQLFLPSRSVAHQQRRLSRREHLSELHSDLRHRLCGPLPRVNKP</sequence>
<evidence type="ECO:0000313" key="3">
    <source>
        <dbReference type="Proteomes" id="UP001227543"/>
    </source>
</evidence>
<dbReference type="EMBL" id="MLFU01000002">
    <property type="protein sequence ID" value="KAK1512047.1"/>
    <property type="molecule type" value="Genomic_DNA"/>
</dbReference>
<dbReference type="RefSeq" id="XP_060388483.1">
    <property type="nucleotide sequence ID" value="XM_060517021.1"/>
</dbReference>
<evidence type="ECO:0000313" key="2">
    <source>
        <dbReference type="EMBL" id="KAK1512047.1"/>
    </source>
</evidence>
<keyword evidence="3" id="KW-1185">Reference proteome</keyword>
<gene>
    <name evidence="2" type="ORF">CTAM01_00977</name>
</gene>
<accession>A0ABQ9RSR6</accession>
<feature type="region of interest" description="Disordered" evidence="1">
    <location>
        <begin position="1"/>
        <end position="21"/>
    </location>
</feature>
<dbReference type="Proteomes" id="UP001227543">
    <property type="component" value="Unassembled WGS sequence"/>
</dbReference>
<proteinExistence type="predicted"/>
<dbReference type="GeneID" id="85401259"/>
<evidence type="ECO:0000256" key="1">
    <source>
        <dbReference type="SAM" id="MobiDB-lite"/>
    </source>
</evidence>
<protein>
    <submittedName>
        <fullName evidence="2">Uncharacterized protein</fullName>
    </submittedName>
</protein>